<dbReference type="InterPro" id="IPR028098">
    <property type="entry name" value="Glyco_trans_4-like_N"/>
</dbReference>
<dbReference type="InterPro" id="IPR001296">
    <property type="entry name" value="Glyco_trans_1"/>
</dbReference>
<dbReference type="RefSeq" id="WP_199568613.1">
    <property type="nucleotide sequence ID" value="NZ_CP066769.1"/>
</dbReference>
<evidence type="ECO:0000259" key="7">
    <source>
        <dbReference type="Pfam" id="PF13439"/>
    </source>
</evidence>
<evidence type="ECO:0000313" key="9">
    <source>
        <dbReference type="Proteomes" id="UP000596205"/>
    </source>
</evidence>
<dbReference type="InterPro" id="IPR001173">
    <property type="entry name" value="Glyco_trans_2-like"/>
</dbReference>
<organism evidence="8 9">
    <name type="scientific">Burkholderia anthina</name>
    <dbReference type="NCBI Taxonomy" id="179879"/>
    <lineage>
        <taxon>Bacteria</taxon>
        <taxon>Pseudomonadati</taxon>
        <taxon>Pseudomonadota</taxon>
        <taxon>Betaproteobacteria</taxon>
        <taxon>Burkholderiales</taxon>
        <taxon>Burkholderiaceae</taxon>
        <taxon>Burkholderia</taxon>
        <taxon>Burkholderia cepacia complex</taxon>
    </lineage>
</organism>
<evidence type="ECO:0000256" key="4">
    <source>
        <dbReference type="SAM" id="MobiDB-lite"/>
    </source>
</evidence>
<dbReference type="InterPro" id="IPR029044">
    <property type="entry name" value="Nucleotide-diphossugar_trans"/>
</dbReference>
<name>A0A7T6VG18_9BURK</name>
<dbReference type="EMBL" id="CP066769">
    <property type="protein sequence ID" value="QQK03276.1"/>
    <property type="molecule type" value="Genomic_DNA"/>
</dbReference>
<dbReference type="GO" id="GO:0016757">
    <property type="term" value="F:glycosyltransferase activity"/>
    <property type="evidence" value="ECO:0007669"/>
    <property type="project" value="UniProtKB-KW"/>
</dbReference>
<evidence type="ECO:0000259" key="6">
    <source>
        <dbReference type="Pfam" id="PF00535"/>
    </source>
</evidence>
<feature type="domain" description="Glycosyl transferase family 1" evidence="5">
    <location>
        <begin position="784"/>
        <end position="928"/>
    </location>
</feature>
<feature type="domain" description="Glycosyltransferase subfamily 4-like N-terminal" evidence="7">
    <location>
        <begin position="569"/>
        <end position="768"/>
    </location>
</feature>
<evidence type="ECO:0000256" key="3">
    <source>
        <dbReference type="ARBA" id="ARBA00022679"/>
    </source>
</evidence>
<dbReference type="PANTHER" id="PTHR43179">
    <property type="entry name" value="RHAMNOSYLTRANSFERASE WBBL"/>
    <property type="match status" value="1"/>
</dbReference>
<comment type="similarity">
    <text evidence="1">Belongs to the glycosyltransferase 2 family.</text>
</comment>
<feature type="region of interest" description="Disordered" evidence="4">
    <location>
        <begin position="82"/>
        <end position="139"/>
    </location>
</feature>
<proteinExistence type="inferred from homology"/>
<dbReference type="Pfam" id="PF13439">
    <property type="entry name" value="Glyco_transf_4"/>
    <property type="match status" value="1"/>
</dbReference>
<protein>
    <submittedName>
        <fullName evidence="8">Glycosyltransferase</fullName>
    </submittedName>
</protein>
<dbReference type="Pfam" id="PF00535">
    <property type="entry name" value="Glycos_transf_2"/>
    <property type="match status" value="1"/>
</dbReference>
<dbReference type="PANTHER" id="PTHR43179:SF12">
    <property type="entry name" value="GALACTOFURANOSYLTRANSFERASE GLFT2"/>
    <property type="match status" value="1"/>
</dbReference>
<reference evidence="8 9" key="1">
    <citation type="submission" date="2020-12" db="EMBL/GenBank/DDBJ databases">
        <title>Complete genome sequence of Burkholderia anthina BJQ0011.</title>
        <authorList>
            <person name="Xu Y."/>
        </authorList>
    </citation>
    <scope>NUCLEOTIDE SEQUENCE [LARGE SCALE GENOMIC DNA]</scope>
    <source>
        <strain evidence="8 9">BJQ0011</strain>
    </source>
</reference>
<evidence type="ECO:0000313" key="8">
    <source>
        <dbReference type="EMBL" id="QQK03276.1"/>
    </source>
</evidence>
<dbReference type="KEGG" id="bann:JFN94_03615"/>
<gene>
    <name evidence="8" type="ORF">JFN94_03615</name>
</gene>
<feature type="domain" description="Glycosyltransferase 2-like" evidence="6">
    <location>
        <begin position="281"/>
        <end position="395"/>
    </location>
</feature>
<evidence type="ECO:0000256" key="1">
    <source>
        <dbReference type="ARBA" id="ARBA00006739"/>
    </source>
</evidence>
<evidence type="ECO:0000259" key="5">
    <source>
        <dbReference type="Pfam" id="PF00534"/>
    </source>
</evidence>
<dbReference type="Proteomes" id="UP000596205">
    <property type="component" value="Chromosome 1"/>
</dbReference>
<evidence type="ECO:0000256" key="2">
    <source>
        <dbReference type="ARBA" id="ARBA00022676"/>
    </source>
</evidence>
<dbReference type="SUPFAM" id="SSF53756">
    <property type="entry name" value="UDP-Glycosyltransferase/glycogen phosphorylase"/>
    <property type="match status" value="2"/>
</dbReference>
<dbReference type="Gene3D" id="3.90.550.10">
    <property type="entry name" value="Spore Coat Polysaccharide Biosynthesis Protein SpsA, Chain A"/>
    <property type="match status" value="1"/>
</dbReference>
<sequence>MANESQGFLVKIDEEWYAREYPDVALSGLTPAEHYQKYGILFGRPARPSPIEKKDESINLPESLLELKRHFIALDAEKSVTKSPRESSADAAQKVSHEKSSVKDGLIPLAPAKEEGIRQGAEKISPGEKKEKIEKSSAPKAQHSFAELVHLVEAIGLFNKTWYLSEYKDVARRNIDPISHYIRHGGREGRDPGPAFNTKWYISEYGAEIPDGMNPLVHYCLFGKSKEYLTKPPAPEFKAWWMGVMSSERDANVQPEGNYQSIRNAYDMADRLQKNKNLPAVIIPVYNAPNEVDECLRAVLMHTENICRVIVIDDASPDPQIKKILGKYKGKRNVEIHANKTNQGFTKTVNRGIALAGRADVVFLNSDTKVTPGWLRRLRYAAYSDKDIGTVTPFSNNAGAFSAPIAGPDESPVPEWLSLDDYARAISQASRREYPVVPTGNGFCLYIKRDCLDEVGELDAASFPRGYGEENEFCMRAGRLGWRHIIDDTSYVYHVRSASFGEAKRELMADGRRVVDTRYPNYSAAIKECFSSQSIKDARHQVKIATDALSKQGNEVRPRILYVLSTYTGGTPQTNQDLMQSLMDRVEAFVLRCNSRRMSLMYYQNGEYIEMETHILSKEIKAFPHRSDEYDVVISHWLVKYAFELVHVRHIAWHGFGLIEQAKKLELPVVFSFHDFYTICPTVNLLDETNTYCGGSCTASSGQCKHSLWTEPDFPPLKNNAINQWRVMFENVLRKCDSFVTTARSAKDLLVKNYPFLAGRPFDVIPHGRNFVEFGDVACRYDGEEKLRILVPGNISNWKGADVVKYLSGHAATHNFEMHIMGSAADDLLTAPGVVFHGKYEREDFGAIVRKINPHIGAVFSISLETYCHTLTEMWSLGIPVLAYDLGAAGDRIKETRAGWLAAEVSPEAALEAILRIKQNPDGIAEKRADVLRWQLGQGTLHDCHYMAHRYVDIYRSLMYGSAFSVSAARPKIGVLTPNSRVLDYSLQEAPASTHIRLGEKTRDNLGRPIRYEYIEKGTAPERIASRYDALLIQRTALDSENVTAIVGATNSPGTPIIFELDDDLLERSRLDAEVGGEYAKYMESISILLSRASLVTVSTQELKERYETLNSRIVVVENTVSDRLWLSPIGIDDADFLGVKEVDSRWAIYMGSTTHGEDLALLKNAVNEVRQKFPNFKLFTIGVTSEKEGWYQAIPVPSEKRNYPNFVKWLRTIMCRMDFGVAPLVDSKFNAAKSDLKFIEYSAAKLPALCSRVRPYVDVVEHEENGILVQNDDSSWARALLYACENPTRLAEIAEKGYKYAVTRRSVRMQTESFDATMREVIDRKATDKRPSKSKVKIKSKFD</sequence>
<dbReference type="Gene3D" id="3.40.50.2000">
    <property type="entry name" value="Glycogen Phosphorylase B"/>
    <property type="match status" value="3"/>
</dbReference>
<dbReference type="SUPFAM" id="SSF53448">
    <property type="entry name" value="Nucleotide-diphospho-sugar transferases"/>
    <property type="match status" value="1"/>
</dbReference>
<accession>A0A7T6VG18</accession>
<dbReference type="Pfam" id="PF13692">
    <property type="entry name" value="Glyco_trans_1_4"/>
    <property type="match status" value="1"/>
</dbReference>
<keyword evidence="2" id="KW-0328">Glycosyltransferase</keyword>
<keyword evidence="3 8" id="KW-0808">Transferase</keyword>
<dbReference type="Pfam" id="PF00534">
    <property type="entry name" value="Glycos_transf_1"/>
    <property type="match status" value="1"/>
</dbReference>
<feature type="compositionally biased region" description="Basic and acidic residues" evidence="4">
    <location>
        <begin position="112"/>
        <end position="137"/>
    </location>
</feature>